<evidence type="ECO:0000256" key="1">
    <source>
        <dbReference type="ARBA" id="ARBA00035112"/>
    </source>
</evidence>
<evidence type="ECO:0000313" key="5">
    <source>
        <dbReference type="Proteomes" id="UP000799771"/>
    </source>
</evidence>
<keyword evidence="3" id="KW-0812">Transmembrane</keyword>
<organism evidence="4 5">
    <name type="scientific">Dothidotthia symphoricarpi CBS 119687</name>
    <dbReference type="NCBI Taxonomy" id="1392245"/>
    <lineage>
        <taxon>Eukaryota</taxon>
        <taxon>Fungi</taxon>
        <taxon>Dikarya</taxon>
        <taxon>Ascomycota</taxon>
        <taxon>Pezizomycotina</taxon>
        <taxon>Dothideomycetes</taxon>
        <taxon>Pleosporomycetidae</taxon>
        <taxon>Pleosporales</taxon>
        <taxon>Dothidotthiaceae</taxon>
        <taxon>Dothidotthia</taxon>
    </lineage>
</organism>
<dbReference type="PANTHER" id="PTHR33365">
    <property type="entry name" value="YALI0B05434P"/>
    <property type="match status" value="1"/>
</dbReference>
<proteinExistence type="inferred from homology"/>
<dbReference type="PANTHER" id="PTHR33365:SF6">
    <property type="entry name" value="OXIDASE USTYA"/>
    <property type="match status" value="1"/>
</dbReference>
<feature type="transmembrane region" description="Helical" evidence="3">
    <location>
        <begin position="48"/>
        <end position="70"/>
    </location>
</feature>
<keyword evidence="5" id="KW-1185">Reference proteome</keyword>
<sequence length="288" mass="32750">MNNHNTKPSLELSDGEYRDDEGLLMASKEDEGWDEGQKTPPASRQRNAFVLWTILLSSLAVNFSQTWWLAGDAIRHSLASHPSAGQSASSVWGESFDIVYRPLYPKEQYVYTNLGSQVADEMFRSFDPDKGVVALPKGAPHVLPSKEFPWDKTKEVFVLSGYHSLHSVKVLWSELRKLSGNKPLTAHVLHSLHVLWQDTLCAARADPMTISGIVTDRVLVDKFNQTRFCRDWKELEQLRKDNTACYRKLAGSSGSSEKEKDPWAEWQFCPEGSPYQSAIDRYREQQSR</sequence>
<dbReference type="InterPro" id="IPR021765">
    <property type="entry name" value="UstYa-like"/>
</dbReference>
<gene>
    <name evidence="4" type="ORF">P153DRAFT_388433</name>
</gene>
<evidence type="ECO:0000313" key="4">
    <source>
        <dbReference type="EMBL" id="KAF2126393.1"/>
    </source>
</evidence>
<accession>A0A6A6A5E0</accession>
<dbReference type="Pfam" id="PF11807">
    <property type="entry name" value="UstYa"/>
    <property type="match status" value="1"/>
</dbReference>
<name>A0A6A6A5E0_9PLEO</name>
<dbReference type="OrthoDB" id="3687641at2759"/>
<evidence type="ECO:0000256" key="3">
    <source>
        <dbReference type="SAM" id="Phobius"/>
    </source>
</evidence>
<dbReference type="GO" id="GO:0043386">
    <property type="term" value="P:mycotoxin biosynthetic process"/>
    <property type="evidence" value="ECO:0007669"/>
    <property type="project" value="InterPro"/>
</dbReference>
<dbReference type="GeneID" id="54411182"/>
<keyword evidence="3" id="KW-0472">Membrane</keyword>
<keyword evidence="3" id="KW-1133">Transmembrane helix</keyword>
<feature type="region of interest" description="Disordered" evidence="2">
    <location>
        <begin position="1"/>
        <end position="41"/>
    </location>
</feature>
<evidence type="ECO:0000256" key="2">
    <source>
        <dbReference type="SAM" id="MobiDB-lite"/>
    </source>
</evidence>
<dbReference type="AlphaFoldDB" id="A0A6A6A5E0"/>
<reference evidence="4" key="1">
    <citation type="journal article" date="2020" name="Stud. Mycol.">
        <title>101 Dothideomycetes genomes: a test case for predicting lifestyles and emergence of pathogens.</title>
        <authorList>
            <person name="Haridas S."/>
            <person name="Albert R."/>
            <person name="Binder M."/>
            <person name="Bloem J."/>
            <person name="Labutti K."/>
            <person name="Salamov A."/>
            <person name="Andreopoulos B."/>
            <person name="Baker S."/>
            <person name="Barry K."/>
            <person name="Bills G."/>
            <person name="Bluhm B."/>
            <person name="Cannon C."/>
            <person name="Castanera R."/>
            <person name="Culley D."/>
            <person name="Daum C."/>
            <person name="Ezra D."/>
            <person name="Gonzalez J."/>
            <person name="Henrissat B."/>
            <person name="Kuo A."/>
            <person name="Liang C."/>
            <person name="Lipzen A."/>
            <person name="Lutzoni F."/>
            <person name="Magnuson J."/>
            <person name="Mondo S."/>
            <person name="Nolan M."/>
            <person name="Ohm R."/>
            <person name="Pangilinan J."/>
            <person name="Park H.-J."/>
            <person name="Ramirez L."/>
            <person name="Alfaro M."/>
            <person name="Sun H."/>
            <person name="Tritt A."/>
            <person name="Yoshinaga Y."/>
            <person name="Zwiers L.-H."/>
            <person name="Turgeon B."/>
            <person name="Goodwin S."/>
            <person name="Spatafora J."/>
            <person name="Crous P."/>
            <person name="Grigoriev I."/>
        </authorList>
    </citation>
    <scope>NUCLEOTIDE SEQUENCE</scope>
    <source>
        <strain evidence="4">CBS 119687</strain>
    </source>
</reference>
<comment type="similarity">
    <text evidence="1">Belongs to the ustYa family.</text>
</comment>
<protein>
    <submittedName>
        <fullName evidence="4">Uncharacterized protein</fullName>
    </submittedName>
</protein>
<dbReference type="RefSeq" id="XP_033520785.1">
    <property type="nucleotide sequence ID" value="XM_033670750.1"/>
</dbReference>
<dbReference type="EMBL" id="ML977513">
    <property type="protein sequence ID" value="KAF2126393.1"/>
    <property type="molecule type" value="Genomic_DNA"/>
</dbReference>
<dbReference type="Proteomes" id="UP000799771">
    <property type="component" value="Unassembled WGS sequence"/>
</dbReference>